<dbReference type="InterPro" id="IPR036640">
    <property type="entry name" value="ABC1_TM_sf"/>
</dbReference>
<evidence type="ECO:0000256" key="7">
    <source>
        <dbReference type="ARBA" id="ARBA00022840"/>
    </source>
</evidence>
<feature type="region of interest" description="Disordered" evidence="10">
    <location>
        <begin position="857"/>
        <end position="898"/>
    </location>
</feature>
<evidence type="ECO:0000256" key="8">
    <source>
        <dbReference type="ARBA" id="ARBA00022989"/>
    </source>
</evidence>
<dbReference type="FunFam" id="3.40.50.300:FF:000610">
    <property type="entry name" value="Multidrug resistance-associated ABC transporter"/>
    <property type="match status" value="1"/>
</dbReference>
<sequence>MCKETQNVVEVKDDESAPGKNITMENENEIEITNDPATTDSANDKDKEKSQPEHFPWWKGGGKIAYSGKDLGVLEKSLEDRASCFELWWMSYLNPLLSLGSRKVLDASDVGVPSEQDRAERAYMGAKKAWDEQVEACRIKNEPLLQKKKEQEALLQQQKESGEENPQNAPKPITLKEPSITMSLIYSFGIGRFVMAIIYQILSSLLGFVPVLILNDLVRYFESFGYNQLVAESGAEDVALVSYQPLFNPWLQVVGLGIIPLVVSLLQTRHNAIMCHCGVFVRTAVSTMLYRKALTVSAAGRAMTSTGQVVNMMSNDTMQLQRFLTFAGFTAIAPIQIIISLALIYKQVGSAMWVGVAYMIFLMPINMWVFSVVGKMRRKVLKHSDSRVKMMNEILTGIRIIKFYAWERPFGKEVERVRAKEMDALTKMSYVVAVGFSIILLSTPIVQPIFVFLTYVNIQDEPLTAATAFTTVALFNLMRFPFAFMPMGLLQFIQSRISLKRLERYLALPELNPYVVDDPPSKDDAEEPLAKSITGEVSLSDMDQSGSITILDGSFGWVNPDGPAIKPVQEEQRSKKKEKAERAQRRASKRASRSRKSDATAESSVDAIQSNLESMSASSATTDESGAEKAPVIALQNVTTYIRPGSLVAVVGSVGSGKSSLLSAILGEMESIGDSKVHVPRTEEEKDMDGFASYCTQSPWVVNDTLQGNILFGREYDETRYQEILHACALLDDIAVLPAGDQTEIGERGINLSGGQKARVSLARAMYSRKTRLLLMDDPLSAVDSHVGEHLFSNAIAGDIGKGRTRILVTHHVHVLSRCDSVIVMDSGTIKHQGAYQDLLDQGVDFAGAVDVSKIKKSEEEGGDATDESNSKIDKKEKKSSRQEDEAAQKKAGANLVRQEEREKGDVAIDAYVQYMKAGGYCVAVLTIFIQGVGRAFEILSTFWLALWADRMQKAEELGQPFTKQETSYYVGIFGLLGFLSILGLGFRGIFLAMHRLKASQKLHDGLTDAVLRAPVSFFDVTPIGRVLNRFAADMDKIDLELTQTVSQGINTIFQVLGALGAILVATKGTFIVPLIPLSFLYYLVQKWFRKTSTELQRITNIANSPIFADFSQTLSGTSSIRAFGVQKGFFNKCKQSFDNMNSSYILVQLASSWLALRLDVMGGIIGMFIGAIAVGTLETNFMPAGWLGLALSYSIEVTSYLKYGVQMVARLEADMSSVERILYYTDNIEPEAPDVIPEKDPREGDWPLKGEIELSHASMRYRDGPLVLKGLSFTVKGGEKIGVCGRTGSGKSSLMIALFRISEIEKDGSISVDGVNIGEIGTAALRMNISIIPQDPVMFSNTIRYNLDPFATKSDEELWDVLKKVEMGEAIAQLPKGLDDMVAEGGENFSQGQRQLLCIARSLLRKPKILVMDEATASIDNETDANIQRMIRENFKDATVLTIAHRLNTIMDSDRVLVLDDGHIAELDTPENLLAKESGHFKAMVEKSREAHSDVIEDL</sequence>
<feature type="transmembrane region" description="Helical" evidence="11">
    <location>
        <begin position="249"/>
        <end position="266"/>
    </location>
</feature>
<evidence type="ECO:0000256" key="2">
    <source>
        <dbReference type="ARBA" id="ARBA00009726"/>
    </source>
</evidence>
<feature type="domain" description="ABC transmembrane type-1" evidence="13">
    <location>
        <begin position="194"/>
        <end position="494"/>
    </location>
</feature>
<dbReference type="CDD" id="cd18580">
    <property type="entry name" value="ABC_6TM_ABCC_D2"/>
    <property type="match status" value="1"/>
</dbReference>
<accession>A0A448ZC51</accession>
<evidence type="ECO:0000259" key="12">
    <source>
        <dbReference type="PROSITE" id="PS50893"/>
    </source>
</evidence>
<feature type="transmembrane region" description="Helical" evidence="11">
    <location>
        <begin position="1071"/>
        <end position="1089"/>
    </location>
</feature>
<evidence type="ECO:0000256" key="10">
    <source>
        <dbReference type="SAM" id="MobiDB-lite"/>
    </source>
</evidence>
<dbReference type="SUPFAM" id="SSF52540">
    <property type="entry name" value="P-loop containing nucleoside triphosphate hydrolases"/>
    <property type="match status" value="2"/>
</dbReference>
<dbReference type="InterPro" id="IPR003593">
    <property type="entry name" value="AAA+_ATPase"/>
</dbReference>
<dbReference type="GO" id="GO:0016887">
    <property type="term" value="F:ATP hydrolysis activity"/>
    <property type="evidence" value="ECO:0007669"/>
    <property type="project" value="InterPro"/>
</dbReference>
<proteinExistence type="inferred from homology"/>
<keyword evidence="3" id="KW-0813">Transport</keyword>
<keyword evidence="6" id="KW-0547">Nucleotide-binding</keyword>
<feature type="domain" description="ABC transmembrane type-1" evidence="13">
    <location>
        <begin position="925"/>
        <end position="1214"/>
    </location>
</feature>
<comment type="similarity">
    <text evidence="2">Belongs to the ABC transporter superfamily. ABCC family. Conjugate transporter (TC 3.A.1.208) subfamily.</text>
</comment>
<feature type="domain" description="ABC transporter" evidence="12">
    <location>
        <begin position="612"/>
        <end position="852"/>
    </location>
</feature>
<dbReference type="InterPro" id="IPR017871">
    <property type="entry name" value="ABC_transporter-like_CS"/>
</dbReference>
<evidence type="ECO:0000256" key="1">
    <source>
        <dbReference type="ARBA" id="ARBA00004141"/>
    </source>
</evidence>
<comment type="subcellular location">
    <subcellularLocation>
        <location evidence="1">Membrane</location>
        <topology evidence="1">Multi-pass membrane protein</topology>
    </subcellularLocation>
</comment>
<feature type="transmembrane region" description="Helical" evidence="11">
    <location>
        <begin position="323"/>
        <end position="345"/>
    </location>
</feature>
<feature type="transmembrane region" description="Helical" evidence="11">
    <location>
        <begin position="193"/>
        <end position="214"/>
    </location>
</feature>
<evidence type="ECO:0000256" key="6">
    <source>
        <dbReference type="ARBA" id="ARBA00022741"/>
    </source>
</evidence>
<dbReference type="CDD" id="cd03250">
    <property type="entry name" value="ABCC_MRP_domain1"/>
    <property type="match status" value="1"/>
</dbReference>
<feature type="compositionally biased region" description="Basic and acidic residues" evidence="10">
    <location>
        <begin position="869"/>
        <end position="889"/>
    </location>
</feature>
<feature type="transmembrane region" description="Helical" evidence="11">
    <location>
        <begin position="430"/>
        <end position="456"/>
    </location>
</feature>
<feature type="transmembrane region" description="Helical" evidence="11">
    <location>
        <begin position="969"/>
        <end position="994"/>
    </location>
</feature>
<evidence type="ECO:0000256" key="11">
    <source>
        <dbReference type="SAM" id="Phobius"/>
    </source>
</evidence>
<dbReference type="PROSITE" id="PS50893">
    <property type="entry name" value="ABC_TRANSPORTER_2"/>
    <property type="match status" value="2"/>
</dbReference>
<dbReference type="OrthoDB" id="6500128at2759"/>
<feature type="transmembrane region" description="Helical" evidence="11">
    <location>
        <begin position="468"/>
        <end position="493"/>
    </location>
</feature>
<dbReference type="Proteomes" id="UP000291116">
    <property type="component" value="Unassembled WGS sequence"/>
</dbReference>
<feature type="domain" description="ABC transporter" evidence="12">
    <location>
        <begin position="1253"/>
        <end position="1487"/>
    </location>
</feature>
<dbReference type="SMART" id="SM00382">
    <property type="entry name" value="AAA"/>
    <property type="match status" value="2"/>
</dbReference>
<dbReference type="CDD" id="cd03244">
    <property type="entry name" value="ABCC_MRP_domain2"/>
    <property type="match status" value="1"/>
</dbReference>
<feature type="region of interest" description="Disordered" evidence="10">
    <location>
        <begin position="1"/>
        <end position="54"/>
    </location>
</feature>
<keyword evidence="15" id="KW-1185">Reference proteome</keyword>
<keyword evidence="9 11" id="KW-0472">Membrane</keyword>
<evidence type="ECO:0000256" key="3">
    <source>
        <dbReference type="ARBA" id="ARBA00022448"/>
    </source>
</evidence>
<dbReference type="PROSITE" id="PS00211">
    <property type="entry name" value="ABC_TRANSPORTER_1"/>
    <property type="match status" value="2"/>
</dbReference>
<feature type="transmembrane region" description="Helical" evidence="11">
    <location>
        <begin position="351"/>
        <end position="373"/>
    </location>
</feature>
<feature type="compositionally biased region" description="Polar residues" evidence="10">
    <location>
        <begin position="600"/>
        <end position="609"/>
    </location>
</feature>
<evidence type="ECO:0000256" key="5">
    <source>
        <dbReference type="ARBA" id="ARBA00022737"/>
    </source>
</evidence>
<dbReference type="Gene3D" id="3.40.50.300">
    <property type="entry name" value="P-loop containing nucleotide triphosphate hydrolases"/>
    <property type="match status" value="2"/>
</dbReference>
<dbReference type="GO" id="GO:0005524">
    <property type="term" value="F:ATP binding"/>
    <property type="evidence" value="ECO:0007669"/>
    <property type="project" value="UniProtKB-KW"/>
</dbReference>
<dbReference type="Pfam" id="PF00664">
    <property type="entry name" value="ABC_membrane"/>
    <property type="match status" value="2"/>
</dbReference>
<evidence type="ECO:0000313" key="14">
    <source>
        <dbReference type="EMBL" id="VEU39619.1"/>
    </source>
</evidence>
<keyword evidence="7" id="KW-0067">ATP-binding</keyword>
<feature type="compositionally biased region" description="Basic residues" evidence="10">
    <location>
        <begin position="585"/>
        <end position="594"/>
    </location>
</feature>
<dbReference type="InterPro" id="IPR011527">
    <property type="entry name" value="ABC1_TM_dom"/>
</dbReference>
<dbReference type="PANTHER" id="PTHR24223">
    <property type="entry name" value="ATP-BINDING CASSETTE SUB-FAMILY C"/>
    <property type="match status" value="1"/>
</dbReference>
<evidence type="ECO:0000313" key="15">
    <source>
        <dbReference type="Proteomes" id="UP000291116"/>
    </source>
</evidence>
<keyword evidence="4 11" id="KW-0812">Transmembrane</keyword>
<keyword evidence="5" id="KW-0677">Repeat</keyword>
<feature type="compositionally biased region" description="Basic and acidic residues" evidence="10">
    <location>
        <begin position="568"/>
        <end position="584"/>
    </location>
</feature>
<dbReference type="GO" id="GO:0016020">
    <property type="term" value="C:membrane"/>
    <property type="evidence" value="ECO:0007669"/>
    <property type="project" value="UniProtKB-SubCell"/>
</dbReference>
<feature type="compositionally biased region" description="Basic and acidic residues" evidence="10">
    <location>
        <begin position="42"/>
        <end position="52"/>
    </location>
</feature>
<name>A0A448ZC51_9STRA</name>
<dbReference type="InterPro" id="IPR027417">
    <property type="entry name" value="P-loop_NTPase"/>
</dbReference>
<dbReference type="Pfam" id="PF00005">
    <property type="entry name" value="ABC_tran"/>
    <property type="match status" value="2"/>
</dbReference>
<dbReference type="Gene3D" id="1.20.1560.10">
    <property type="entry name" value="ABC transporter type 1, transmembrane domain"/>
    <property type="match status" value="2"/>
</dbReference>
<keyword evidence="8 11" id="KW-1133">Transmembrane helix</keyword>
<dbReference type="InterPro" id="IPR003439">
    <property type="entry name" value="ABC_transporter-like_ATP-bd"/>
</dbReference>
<dbReference type="InterPro" id="IPR044746">
    <property type="entry name" value="ABCC_6TM_D1"/>
</dbReference>
<dbReference type="PROSITE" id="PS50929">
    <property type="entry name" value="ABC_TM1F"/>
    <property type="match status" value="2"/>
</dbReference>
<dbReference type="SUPFAM" id="SSF90123">
    <property type="entry name" value="ABC transporter transmembrane region"/>
    <property type="match status" value="2"/>
</dbReference>
<feature type="region of interest" description="Disordered" evidence="10">
    <location>
        <begin position="561"/>
        <end position="609"/>
    </location>
</feature>
<gene>
    <name evidence="14" type="ORF">PSNMU_V1.4_AUG-EV-PASAV3_0063460</name>
</gene>
<dbReference type="PANTHER" id="PTHR24223:SF415">
    <property type="entry name" value="FI20190P1"/>
    <property type="match status" value="1"/>
</dbReference>
<dbReference type="EMBL" id="CAACVS010000226">
    <property type="protein sequence ID" value="VEU39619.1"/>
    <property type="molecule type" value="Genomic_DNA"/>
</dbReference>
<evidence type="ECO:0000256" key="9">
    <source>
        <dbReference type="ARBA" id="ARBA00023136"/>
    </source>
</evidence>
<feature type="transmembrane region" description="Helical" evidence="11">
    <location>
        <begin position="1155"/>
        <end position="1176"/>
    </location>
</feature>
<dbReference type="FunFam" id="1.20.1560.10:FF:000010">
    <property type="entry name" value="Multidrug resistance-associated ABC transporter"/>
    <property type="match status" value="1"/>
</dbReference>
<dbReference type="InterPro" id="IPR050173">
    <property type="entry name" value="ABC_transporter_C-like"/>
</dbReference>
<feature type="region of interest" description="Disordered" evidence="10">
    <location>
        <begin position="150"/>
        <end position="173"/>
    </location>
</feature>
<dbReference type="CDD" id="cd18579">
    <property type="entry name" value="ABC_6TM_ABCC_D1"/>
    <property type="match status" value="1"/>
</dbReference>
<protein>
    <submittedName>
        <fullName evidence="14">Uncharacterized protein</fullName>
    </submittedName>
</protein>
<organism evidence="14 15">
    <name type="scientific">Pseudo-nitzschia multistriata</name>
    <dbReference type="NCBI Taxonomy" id="183589"/>
    <lineage>
        <taxon>Eukaryota</taxon>
        <taxon>Sar</taxon>
        <taxon>Stramenopiles</taxon>
        <taxon>Ochrophyta</taxon>
        <taxon>Bacillariophyta</taxon>
        <taxon>Bacillariophyceae</taxon>
        <taxon>Bacillariophycidae</taxon>
        <taxon>Bacillariales</taxon>
        <taxon>Bacillariaceae</taxon>
        <taxon>Pseudo-nitzschia</taxon>
    </lineage>
</organism>
<dbReference type="InterPro" id="IPR044726">
    <property type="entry name" value="ABCC_6TM_D2"/>
</dbReference>
<dbReference type="FunFam" id="3.40.50.300:FF:002576">
    <property type="entry name" value="ABC transporter, putative"/>
    <property type="match status" value="1"/>
</dbReference>
<reference evidence="14 15" key="1">
    <citation type="submission" date="2019-01" db="EMBL/GenBank/DDBJ databases">
        <authorList>
            <person name="Ferrante I. M."/>
        </authorList>
    </citation>
    <scope>NUCLEOTIDE SEQUENCE [LARGE SCALE GENOMIC DNA]</scope>
    <source>
        <strain evidence="14 15">B856</strain>
    </source>
</reference>
<evidence type="ECO:0000259" key="13">
    <source>
        <dbReference type="PROSITE" id="PS50929"/>
    </source>
</evidence>
<evidence type="ECO:0000256" key="4">
    <source>
        <dbReference type="ARBA" id="ARBA00022692"/>
    </source>
</evidence>
<dbReference type="GO" id="GO:0140359">
    <property type="term" value="F:ABC-type transporter activity"/>
    <property type="evidence" value="ECO:0007669"/>
    <property type="project" value="InterPro"/>
</dbReference>
<dbReference type="FunFam" id="1.20.1560.10:FF:000006">
    <property type="entry name" value="ATP-binding cassette, sub-family C (CFTR/MRP), member 9"/>
    <property type="match status" value="1"/>
</dbReference>